<sequence>MYPIAIVGPLISNYGVLAQGYKDHLTSKTDTVDAAEKPKWAQIDAQLCNVIKSILSYPNF</sequence>
<protein>
    <submittedName>
        <fullName evidence="1">Uncharacterized protein</fullName>
    </submittedName>
</protein>
<comment type="caution">
    <text evidence="1">The sequence shown here is derived from an EMBL/GenBank/DDBJ whole genome shotgun (WGS) entry which is preliminary data.</text>
</comment>
<dbReference type="EMBL" id="LXQA010006289">
    <property type="protein sequence ID" value="MCH84117.1"/>
    <property type="molecule type" value="Genomic_DNA"/>
</dbReference>
<organism evidence="1 2">
    <name type="scientific">Trifolium medium</name>
    <dbReference type="NCBI Taxonomy" id="97028"/>
    <lineage>
        <taxon>Eukaryota</taxon>
        <taxon>Viridiplantae</taxon>
        <taxon>Streptophyta</taxon>
        <taxon>Embryophyta</taxon>
        <taxon>Tracheophyta</taxon>
        <taxon>Spermatophyta</taxon>
        <taxon>Magnoliopsida</taxon>
        <taxon>eudicotyledons</taxon>
        <taxon>Gunneridae</taxon>
        <taxon>Pentapetalae</taxon>
        <taxon>rosids</taxon>
        <taxon>fabids</taxon>
        <taxon>Fabales</taxon>
        <taxon>Fabaceae</taxon>
        <taxon>Papilionoideae</taxon>
        <taxon>50 kb inversion clade</taxon>
        <taxon>NPAAA clade</taxon>
        <taxon>Hologalegina</taxon>
        <taxon>IRL clade</taxon>
        <taxon>Trifolieae</taxon>
        <taxon>Trifolium</taxon>
    </lineage>
</organism>
<evidence type="ECO:0000313" key="1">
    <source>
        <dbReference type="EMBL" id="MCH84117.1"/>
    </source>
</evidence>
<evidence type="ECO:0000313" key="2">
    <source>
        <dbReference type="Proteomes" id="UP000265520"/>
    </source>
</evidence>
<gene>
    <name evidence="1" type="ORF">A2U01_0004948</name>
</gene>
<keyword evidence="2" id="KW-1185">Reference proteome</keyword>
<proteinExistence type="predicted"/>
<accession>A0A392M9D7</accession>
<reference evidence="1 2" key="1">
    <citation type="journal article" date="2018" name="Front. Plant Sci.">
        <title>Red Clover (Trifolium pratense) and Zigzag Clover (T. medium) - A Picture of Genomic Similarities and Differences.</title>
        <authorList>
            <person name="Dluhosova J."/>
            <person name="Istvanek J."/>
            <person name="Nedelnik J."/>
            <person name="Repkova J."/>
        </authorList>
    </citation>
    <scope>NUCLEOTIDE SEQUENCE [LARGE SCALE GENOMIC DNA]</scope>
    <source>
        <strain evidence="2">cv. 10/8</strain>
        <tissue evidence="1">Leaf</tissue>
    </source>
</reference>
<name>A0A392M9D7_9FABA</name>
<dbReference type="AlphaFoldDB" id="A0A392M9D7"/>
<dbReference type="Proteomes" id="UP000265520">
    <property type="component" value="Unassembled WGS sequence"/>
</dbReference>